<sequence>MVITIAITVAFMVLCFATDLRERMIYAFPCMTLIALWTVLGVISIGQYMLIGIAVSVHLAIYLALKIIGIWGDGDSDVFLLYGIIFMTMMLTDKYEIGVTMYMILELIGMVFALLVSFVVALIEAKIKGQKLTKKSSVAVVPGFAVVIVLMVMKMVFWR</sequence>
<organism evidence="2 3">
    <name type="scientific">Streptococcus equinus</name>
    <name type="common">Streptococcus bovis</name>
    <dbReference type="NCBI Taxonomy" id="1335"/>
    <lineage>
        <taxon>Bacteria</taxon>
        <taxon>Bacillati</taxon>
        <taxon>Bacillota</taxon>
        <taxon>Bacilli</taxon>
        <taxon>Lactobacillales</taxon>
        <taxon>Streptococcaceae</taxon>
        <taxon>Streptococcus</taxon>
    </lineage>
</organism>
<evidence type="ECO:0000313" key="2">
    <source>
        <dbReference type="EMBL" id="SNU09488.1"/>
    </source>
</evidence>
<feature type="transmembrane region" description="Helical" evidence="1">
    <location>
        <begin position="137"/>
        <end position="158"/>
    </location>
</feature>
<gene>
    <name evidence="2" type="ORF">SAMN05216470_1836</name>
</gene>
<dbReference type="Proteomes" id="UP000214649">
    <property type="component" value="Unassembled WGS sequence"/>
</dbReference>
<name>A0A239RFK8_STREI</name>
<feature type="transmembrane region" description="Helical" evidence="1">
    <location>
        <begin position="101"/>
        <end position="125"/>
    </location>
</feature>
<evidence type="ECO:0000256" key="1">
    <source>
        <dbReference type="SAM" id="Phobius"/>
    </source>
</evidence>
<protein>
    <recommendedName>
        <fullName evidence="4">Prepilin type IV endopeptidase peptidase domain-containing protein</fullName>
    </recommendedName>
</protein>
<proteinExistence type="predicted"/>
<feature type="transmembrane region" description="Helical" evidence="1">
    <location>
        <begin position="33"/>
        <end position="65"/>
    </location>
</feature>
<reference evidence="2 3" key="1">
    <citation type="submission" date="2017-07" db="EMBL/GenBank/DDBJ databases">
        <authorList>
            <person name="Sun Z.S."/>
            <person name="Albrecht U."/>
            <person name="Echele G."/>
            <person name="Lee C.C."/>
        </authorList>
    </citation>
    <scope>NUCLEOTIDE SEQUENCE [LARGE SCALE GENOMIC DNA]</scope>
    <source>
        <strain evidence="2 3">AR3</strain>
    </source>
</reference>
<keyword evidence="1" id="KW-1133">Transmembrane helix</keyword>
<keyword evidence="1" id="KW-0812">Transmembrane</keyword>
<accession>A0A239RFK8</accession>
<dbReference type="EMBL" id="FZRA01000008">
    <property type="protein sequence ID" value="SNU09488.1"/>
    <property type="molecule type" value="Genomic_DNA"/>
</dbReference>
<evidence type="ECO:0000313" key="3">
    <source>
        <dbReference type="Proteomes" id="UP000214649"/>
    </source>
</evidence>
<dbReference type="AlphaFoldDB" id="A0A239RFK8"/>
<evidence type="ECO:0008006" key="4">
    <source>
        <dbReference type="Google" id="ProtNLM"/>
    </source>
</evidence>
<keyword evidence="1" id="KW-0472">Membrane</keyword>